<keyword evidence="12" id="KW-1185">Reference proteome</keyword>
<dbReference type="Gene3D" id="3.40.50.300">
    <property type="entry name" value="P-loop containing nucleotide triphosphate hydrolases"/>
    <property type="match status" value="1"/>
</dbReference>
<keyword evidence="8 9" id="KW-0742">SOS response</keyword>
<evidence type="ECO:0000313" key="11">
    <source>
        <dbReference type="EMBL" id="MDX8152462.1"/>
    </source>
</evidence>
<evidence type="ECO:0000259" key="10">
    <source>
        <dbReference type="Pfam" id="PF13476"/>
    </source>
</evidence>
<dbReference type="InterPro" id="IPR001238">
    <property type="entry name" value="DNA-binding_RecF"/>
</dbReference>
<dbReference type="PANTHER" id="PTHR32182">
    <property type="entry name" value="DNA REPLICATION AND REPAIR PROTEIN RECF"/>
    <property type="match status" value="1"/>
</dbReference>
<keyword evidence="2 8" id="KW-0235">DNA replication</keyword>
<accession>A0ABU4VM72</accession>
<dbReference type="InterPro" id="IPR038729">
    <property type="entry name" value="Rad50/SbcC_AAA"/>
</dbReference>
<dbReference type="PANTHER" id="PTHR32182:SF0">
    <property type="entry name" value="DNA REPLICATION AND REPAIR PROTEIN RECF"/>
    <property type="match status" value="1"/>
</dbReference>
<proteinExistence type="inferred from homology"/>
<keyword evidence="4 8" id="KW-0227">DNA damage</keyword>
<dbReference type="Pfam" id="PF13476">
    <property type="entry name" value="AAA_23"/>
    <property type="match status" value="1"/>
</dbReference>
<dbReference type="PROSITE" id="PS00618">
    <property type="entry name" value="RECF_2"/>
    <property type="match status" value="1"/>
</dbReference>
<evidence type="ECO:0000256" key="6">
    <source>
        <dbReference type="ARBA" id="ARBA00023125"/>
    </source>
</evidence>
<dbReference type="HAMAP" id="MF_00365">
    <property type="entry name" value="RecF"/>
    <property type="match status" value="1"/>
</dbReference>
<protein>
    <recommendedName>
        <fullName evidence="8 9">DNA replication and repair protein RecF</fullName>
    </recommendedName>
</protein>
<evidence type="ECO:0000256" key="8">
    <source>
        <dbReference type="HAMAP-Rule" id="MF_00365"/>
    </source>
</evidence>
<keyword evidence="6 8" id="KW-0238">DNA-binding</keyword>
<sequence length="387" mass="41297">MEGGDAPQDRSPRLAALRLRDLRTYEEADLELGPGLTVVSGPNGAGKTNLLEAAYVACTGRSFRAAGDRELVRRGRDAAHVAVEVERPGFGRATFTVGLVPGDRRRLRVDGAPVDGLLDHPSRPLLSVFLPDRLALVKGTPGLRRAHLDQVVLALRPAAAAVRRRYVDALRQRNALLGQLRAREVSPAAAATDLEPWDRALADAAVALTGARAEAVALLADPVAARAEELGLAGELSVEYRPRVAGDAEAFRAALAERRVGDLERGFTHAGPHRDELALRRDGRAIARFGSQGEQRLCLLALLLGEADALQAETGRRPVLLLDDVMSELDATRRERLVAVLRAGGQALVTVTEAAHVPHADDPGVGRVEVEPGHARALRVSTIAEVA</sequence>
<dbReference type="NCBIfam" id="TIGR00611">
    <property type="entry name" value="recf"/>
    <property type="match status" value="1"/>
</dbReference>
<comment type="similarity">
    <text evidence="8 9">Belongs to the RecF family.</text>
</comment>
<keyword evidence="1 8" id="KW-0963">Cytoplasm</keyword>
<reference evidence="11 12" key="1">
    <citation type="submission" date="2023-11" db="EMBL/GenBank/DDBJ databases">
        <authorList>
            <person name="Xu M."/>
            <person name="Jiang T."/>
        </authorList>
    </citation>
    <scope>NUCLEOTIDE SEQUENCE [LARGE SCALE GENOMIC DNA]</scope>
    <source>
        <strain evidence="11 12">SD</strain>
    </source>
</reference>
<dbReference type="RefSeq" id="WP_319954618.1">
    <property type="nucleotide sequence ID" value="NZ_JAXAVX010000006.1"/>
</dbReference>
<organism evidence="11 12">
    <name type="scientific">Patulibacter brassicae</name>
    <dbReference type="NCBI Taxonomy" id="1705717"/>
    <lineage>
        <taxon>Bacteria</taxon>
        <taxon>Bacillati</taxon>
        <taxon>Actinomycetota</taxon>
        <taxon>Thermoleophilia</taxon>
        <taxon>Solirubrobacterales</taxon>
        <taxon>Patulibacteraceae</taxon>
        <taxon>Patulibacter</taxon>
    </lineage>
</organism>
<name>A0ABU4VM72_9ACTN</name>
<evidence type="ECO:0000256" key="3">
    <source>
        <dbReference type="ARBA" id="ARBA00022741"/>
    </source>
</evidence>
<dbReference type="InterPro" id="IPR018078">
    <property type="entry name" value="DNA-binding_RecF_CS"/>
</dbReference>
<keyword evidence="3 8" id="KW-0547">Nucleotide-binding</keyword>
<feature type="domain" description="Rad50/SbcC-type AAA" evidence="10">
    <location>
        <begin position="17"/>
        <end position="86"/>
    </location>
</feature>
<evidence type="ECO:0000256" key="1">
    <source>
        <dbReference type="ARBA" id="ARBA00022490"/>
    </source>
</evidence>
<evidence type="ECO:0000256" key="2">
    <source>
        <dbReference type="ARBA" id="ARBA00022705"/>
    </source>
</evidence>
<comment type="function">
    <text evidence="8 9">The RecF protein is involved in DNA metabolism; it is required for DNA replication and normal SOS inducibility. RecF binds preferentially to single-stranded, linear DNA. It also seems to bind ATP.</text>
</comment>
<evidence type="ECO:0000256" key="9">
    <source>
        <dbReference type="RuleBase" id="RU000578"/>
    </source>
</evidence>
<dbReference type="InterPro" id="IPR042174">
    <property type="entry name" value="RecF_2"/>
</dbReference>
<dbReference type="Proteomes" id="UP001277761">
    <property type="component" value="Unassembled WGS sequence"/>
</dbReference>
<keyword evidence="5 8" id="KW-0067">ATP-binding</keyword>
<evidence type="ECO:0000313" key="12">
    <source>
        <dbReference type="Proteomes" id="UP001277761"/>
    </source>
</evidence>
<evidence type="ECO:0000256" key="7">
    <source>
        <dbReference type="ARBA" id="ARBA00023204"/>
    </source>
</evidence>
<evidence type="ECO:0000256" key="5">
    <source>
        <dbReference type="ARBA" id="ARBA00022840"/>
    </source>
</evidence>
<dbReference type="SUPFAM" id="SSF52540">
    <property type="entry name" value="P-loop containing nucleoside triphosphate hydrolases"/>
    <property type="match status" value="1"/>
</dbReference>
<feature type="binding site" evidence="8">
    <location>
        <begin position="41"/>
        <end position="48"/>
    </location>
    <ligand>
        <name>ATP</name>
        <dbReference type="ChEBI" id="CHEBI:30616"/>
    </ligand>
</feature>
<evidence type="ECO:0000256" key="4">
    <source>
        <dbReference type="ARBA" id="ARBA00022763"/>
    </source>
</evidence>
<comment type="subcellular location">
    <subcellularLocation>
        <location evidence="8 9">Cytoplasm</location>
    </subcellularLocation>
</comment>
<comment type="caution">
    <text evidence="11">The sequence shown here is derived from an EMBL/GenBank/DDBJ whole genome shotgun (WGS) entry which is preliminary data.</text>
</comment>
<dbReference type="InterPro" id="IPR027417">
    <property type="entry name" value="P-loop_NTPase"/>
</dbReference>
<dbReference type="Gene3D" id="1.20.1050.90">
    <property type="entry name" value="RecF/RecN/SMC, N-terminal domain"/>
    <property type="match status" value="1"/>
</dbReference>
<gene>
    <name evidence="8 11" type="primary">recF</name>
    <name evidence="11" type="ORF">SK069_12710</name>
</gene>
<dbReference type="EMBL" id="JAXAVX010000006">
    <property type="protein sequence ID" value="MDX8152462.1"/>
    <property type="molecule type" value="Genomic_DNA"/>
</dbReference>
<keyword evidence="7 8" id="KW-0234">DNA repair</keyword>